<feature type="domain" description="Helicase ATP-binding" evidence="18">
    <location>
        <begin position="279"/>
        <end position="477"/>
    </location>
</feature>
<keyword evidence="7" id="KW-0479">Metal-binding</keyword>
<dbReference type="EMBL" id="BIFT01000001">
    <property type="protein sequence ID" value="GCE27246.1"/>
    <property type="molecule type" value="Genomic_DNA"/>
</dbReference>
<dbReference type="GO" id="GO:0005886">
    <property type="term" value="C:plasma membrane"/>
    <property type="evidence" value="ECO:0007669"/>
    <property type="project" value="UniProtKB-SubCell"/>
</dbReference>
<keyword evidence="10 15" id="KW-0067">ATP-binding</keyword>
<evidence type="ECO:0000256" key="6">
    <source>
        <dbReference type="ARBA" id="ARBA00022490"/>
    </source>
</evidence>
<sequence length="1164" mass="132027">MQLLGKILGDPNKKELKTIQPLIDKIEQLEPGLQKLSDEELAAKTVELRSQLALYLKGGMVLQNELVTLFREVLQQVEPQAKQCTDEQLHHAITEPRQKIDRNHPEDELRYHLQDTLSACFEKTYENLSPWLNNLRVSQALELAEKNQEWPDESGAPQKTIVALLAQVEPDLKEIDEEQLTETFDELWPAYEKSRGSSGIHDEASNNRLGQLCLDLLHKVQEELVAIKADKIDDLLPAIVKRYQKQGKTLDELLPEAFAVVREASLRRIKMRHYVVQLIGGVVLHQGRIAEMRTGEGKTLVATLPVYLNALTGKGVHVVTVNDYLARRDAEWMGQVYKFLGLSVGVIVNTVDAQSAERRAAYEADITYGTNNEFGFDYLRDNMVTSLDQMVQRELNYAIVDEVDNILIDEARTPLIISGQGQESTETYAQFARWATKLDGENDYTVEEKTRSVMLTESGIDRIEKLAGVTNIYEEENIDLTRYMENAIKAQVIFKRDKDYIVKDGEVIIVDEFTGRQMPGRRYSEGLHQAIEAKENVKVQRENHTLATITFQNFFRLYKKLAGMTGTALTEAEEFNKIYKLDVMVIPTNKPTQRQDYADLIYRTQEAKYNAVVEEIKERHEIGQPVLVGTTSVETSEMLSHLLELQGVPHHVLNAKHHEREAQIVAQAGRSGSVTIATNMAGRGTDILLGGNPAGYFDSILRKHAEQVDYIRELPGRSEDERQEKEEAIQEYIANMTEAEKDELLQAKIKECDLDHDAVVEVGGLHIIGTERHESRRIDNQLRGRAGRQGDPGSSRFFLALDDELMRRFAADRVAGIMERVGMDEETPLESKFVSRFIESAQTRVEGYNFDMRKNVVEYDDVIAKQREVIYEDRHRVLEHGDMHERIISMITNEVGRLVDGAFPGPVLTEEEQLENLFKTLEVWVEIPDELLPENMHAVRRDSMKRDLTELVLDHYEKRGEELRKQANEQGVENFDPIREFERSYLLQVVDRLWMDHIDSLDVMRAGIGFRSVGQRDPLVEFKNEAFRMFDELKLGIQHYTVDSLLKLLRNDVTITLQREEPQRKMPTNIHTNAEALAEASGQAKSDEQDVSKKAVKQAKTRRDAGRAVASQPSGVPATPARTPRNTATGAATASAGANGLPKVGRNDLCPCGSGKKYKKCHGA</sequence>
<feature type="binding site" evidence="15">
    <location>
        <position position="277"/>
    </location>
    <ligand>
        <name>ATP</name>
        <dbReference type="ChEBI" id="CHEBI:30616"/>
    </ligand>
</feature>
<dbReference type="OrthoDB" id="9805579at2"/>
<dbReference type="NCBIfam" id="NF009538">
    <property type="entry name" value="PRK12904.1"/>
    <property type="match status" value="1"/>
</dbReference>
<dbReference type="GO" id="GO:0005524">
    <property type="term" value="F:ATP binding"/>
    <property type="evidence" value="ECO:0007669"/>
    <property type="project" value="UniProtKB-UniRule"/>
</dbReference>
<feature type="domain" description="Helicase C-terminal" evidence="19">
    <location>
        <begin position="608"/>
        <end position="760"/>
    </location>
</feature>
<comment type="subunit">
    <text evidence="15">Monomer and homodimer. Part of the essential Sec protein translocation apparatus which comprises SecA, SecYEG and auxiliary proteins SecDF. Other proteins may also be involved.</text>
</comment>
<dbReference type="Pfam" id="PF21090">
    <property type="entry name" value="P-loop_SecA"/>
    <property type="match status" value="1"/>
</dbReference>
<dbReference type="PROSITE" id="PS01312">
    <property type="entry name" value="SECA"/>
    <property type="match status" value="1"/>
</dbReference>
<dbReference type="SMART" id="SM00958">
    <property type="entry name" value="SecA_PP_bind"/>
    <property type="match status" value="1"/>
</dbReference>
<evidence type="ECO:0000259" key="20">
    <source>
        <dbReference type="PROSITE" id="PS51196"/>
    </source>
</evidence>
<evidence type="ECO:0000256" key="11">
    <source>
        <dbReference type="ARBA" id="ARBA00022927"/>
    </source>
</evidence>
<evidence type="ECO:0000256" key="4">
    <source>
        <dbReference type="ARBA" id="ARBA00022448"/>
    </source>
</evidence>
<dbReference type="InterPro" id="IPR000185">
    <property type="entry name" value="SecA"/>
</dbReference>
<keyword evidence="9" id="KW-0862">Zinc</keyword>
<dbReference type="Pfam" id="PF07516">
    <property type="entry name" value="SecA_SW"/>
    <property type="match status" value="1"/>
</dbReference>
<evidence type="ECO:0000256" key="17">
    <source>
        <dbReference type="SAM" id="MobiDB-lite"/>
    </source>
</evidence>
<dbReference type="AlphaFoldDB" id="A0A402B7C7"/>
<evidence type="ECO:0000256" key="8">
    <source>
        <dbReference type="ARBA" id="ARBA00022741"/>
    </source>
</evidence>
<dbReference type="GO" id="GO:0017038">
    <property type="term" value="P:protein import"/>
    <property type="evidence" value="ECO:0007669"/>
    <property type="project" value="InterPro"/>
</dbReference>
<feature type="region of interest" description="Disordered" evidence="17">
    <location>
        <begin position="1079"/>
        <end position="1149"/>
    </location>
</feature>
<keyword evidence="8 15" id="KW-0547">Nucleotide-binding</keyword>
<dbReference type="CDD" id="cd17928">
    <property type="entry name" value="DEXDc_SecA"/>
    <property type="match status" value="1"/>
</dbReference>
<evidence type="ECO:0000259" key="19">
    <source>
        <dbReference type="PROSITE" id="PS51194"/>
    </source>
</evidence>
<dbReference type="PANTHER" id="PTHR30612">
    <property type="entry name" value="SECA INNER MEMBRANE COMPONENT OF SEC PROTEIN SECRETION SYSTEM"/>
    <property type="match status" value="1"/>
</dbReference>
<evidence type="ECO:0000256" key="3">
    <source>
        <dbReference type="ARBA" id="ARBA00007650"/>
    </source>
</evidence>
<organism evidence="21 22">
    <name type="scientific">Dictyobacter alpinus</name>
    <dbReference type="NCBI Taxonomy" id="2014873"/>
    <lineage>
        <taxon>Bacteria</taxon>
        <taxon>Bacillati</taxon>
        <taxon>Chloroflexota</taxon>
        <taxon>Ktedonobacteria</taxon>
        <taxon>Ktedonobacterales</taxon>
        <taxon>Dictyobacteraceae</taxon>
        <taxon>Dictyobacter</taxon>
    </lineage>
</organism>
<comment type="cofactor">
    <cofactor evidence="1">
        <name>Zn(2+)</name>
        <dbReference type="ChEBI" id="CHEBI:29105"/>
    </cofactor>
</comment>
<proteinExistence type="inferred from homology"/>
<dbReference type="Pfam" id="PF07517">
    <property type="entry name" value="SecA_DEAD"/>
    <property type="match status" value="1"/>
</dbReference>
<comment type="subcellular location">
    <subcellularLocation>
        <location evidence="15">Cell membrane</location>
        <topology evidence="15">Peripheral membrane protein</topology>
        <orientation evidence="15">Cytoplasmic side</orientation>
    </subcellularLocation>
    <subcellularLocation>
        <location evidence="15">Cytoplasm</location>
    </subcellularLocation>
    <subcellularLocation>
        <location evidence="2">Membrane</location>
        <topology evidence="2">Peripheral membrane protein</topology>
    </subcellularLocation>
    <text evidence="15">Distribution is 50-50.</text>
</comment>
<dbReference type="Pfam" id="PF01043">
    <property type="entry name" value="SecA_PP_bind"/>
    <property type="match status" value="1"/>
</dbReference>
<dbReference type="SUPFAM" id="SSF52540">
    <property type="entry name" value="P-loop containing nucleoside triphosphate hydrolases"/>
    <property type="match status" value="2"/>
</dbReference>
<dbReference type="InterPro" id="IPR011116">
    <property type="entry name" value="SecA_Wing/Scaffold"/>
</dbReference>
<dbReference type="GO" id="GO:0046872">
    <property type="term" value="F:metal ion binding"/>
    <property type="evidence" value="ECO:0007669"/>
    <property type="project" value="UniProtKB-KW"/>
</dbReference>
<dbReference type="Proteomes" id="UP000287171">
    <property type="component" value="Unassembled WGS sequence"/>
</dbReference>
<dbReference type="InterPro" id="IPR014018">
    <property type="entry name" value="SecA_motor_DEAD"/>
</dbReference>
<dbReference type="Gene3D" id="3.10.450.50">
    <property type="match status" value="1"/>
</dbReference>
<evidence type="ECO:0000256" key="7">
    <source>
        <dbReference type="ARBA" id="ARBA00022723"/>
    </source>
</evidence>
<dbReference type="InterPro" id="IPR004027">
    <property type="entry name" value="SEC_C_motif"/>
</dbReference>
<dbReference type="EC" id="7.4.2.8" evidence="15"/>
<dbReference type="CDD" id="cd18803">
    <property type="entry name" value="SF2_C_secA"/>
    <property type="match status" value="1"/>
</dbReference>
<dbReference type="GO" id="GO:0008564">
    <property type="term" value="F:protein-exporting ATPase activity"/>
    <property type="evidence" value="ECO:0007669"/>
    <property type="project" value="UniProtKB-EC"/>
</dbReference>
<dbReference type="Gene3D" id="3.40.50.300">
    <property type="entry name" value="P-loop containing nucleotide triphosphate hydrolases"/>
    <property type="match status" value="3"/>
</dbReference>
<dbReference type="InterPro" id="IPR001650">
    <property type="entry name" value="Helicase_C-like"/>
</dbReference>
<keyword evidence="11 15" id="KW-0653">Protein transport</keyword>
<feature type="binding site" evidence="15">
    <location>
        <begin position="295"/>
        <end position="299"/>
    </location>
    <ligand>
        <name>ATP</name>
        <dbReference type="ChEBI" id="CHEBI:30616"/>
    </ligand>
</feature>
<evidence type="ECO:0000256" key="9">
    <source>
        <dbReference type="ARBA" id="ARBA00022833"/>
    </source>
</evidence>
<feature type="binding site" evidence="15">
    <location>
        <position position="686"/>
    </location>
    <ligand>
        <name>ATP</name>
        <dbReference type="ChEBI" id="CHEBI:30616"/>
    </ligand>
</feature>
<dbReference type="FunFam" id="3.90.1440.10:FF:000002">
    <property type="entry name" value="Protein translocase subunit SecA"/>
    <property type="match status" value="1"/>
</dbReference>
<keyword evidence="5 15" id="KW-1003">Cell membrane</keyword>
<gene>
    <name evidence="15 21" type="primary">secA</name>
    <name evidence="21" type="ORF">KDA_27300</name>
</gene>
<evidence type="ECO:0000256" key="5">
    <source>
        <dbReference type="ARBA" id="ARBA00022475"/>
    </source>
</evidence>
<comment type="function">
    <text evidence="15">Part of the Sec protein translocase complex. Interacts with the SecYEG preprotein conducting channel. Has a central role in coupling the hydrolysis of ATP to the transfer of proteins into and across the cell membrane, serving as an ATP-driven molecular motor driving the stepwise translocation of polypeptide chains across the membrane.</text>
</comment>
<dbReference type="SMART" id="SM00957">
    <property type="entry name" value="SecA_DEAD"/>
    <property type="match status" value="1"/>
</dbReference>
<dbReference type="GO" id="GO:0065002">
    <property type="term" value="P:intracellular protein transmembrane transport"/>
    <property type="evidence" value="ECO:0007669"/>
    <property type="project" value="UniProtKB-UniRule"/>
</dbReference>
<dbReference type="GO" id="GO:0006605">
    <property type="term" value="P:protein targeting"/>
    <property type="evidence" value="ECO:0007669"/>
    <property type="project" value="UniProtKB-UniRule"/>
</dbReference>
<dbReference type="SUPFAM" id="SSF81886">
    <property type="entry name" value="Helical scaffold and wing domains of SecA"/>
    <property type="match status" value="1"/>
</dbReference>
<evidence type="ECO:0000313" key="21">
    <source>
        <dbReference type="EMBL" id="GCE27246.1"/>
    </source>
</evidence>
<evidence type="ECO:0000256" key="13">
    <source>
        <dbReference type="ARBA" id="ARBA00023010"/>
    </source>
</evidence>
<dbReference type="Pfam" id="PF02810">
    <property type="entry name" value="SEC-C"/>
    <property type="match status" value="1"/>
</dbReference>
<dbReference type="InterPro" id="IPR014001">
    <property type="entry name" value="Helicase_ATP-bd"/>
</dbReference>
<dbReference type="Gene3D" id="3.90.1440.10">
    <property type="entry name" value="SecA, preprotein cross-linking domain"/>
    <property type="match status" value="1"/>
</dbReference>
<dbReference type="InterPro" id="IPR036266">
    <property type="entry name" value="SecA_Wing/Scaffold_sf"/>
</dbReference>
<evidence type="ECO:0000256" key="15">
    <source>
        <dbReference type="HAMAP-Rule" id="MF_01382"/>
    </source>
</evidence>
<dbReference type="InterPro" id="IPR020937">
    <property type="entry name" value="SecA_CS"/>
</dbReference>
<dbReference type="SUPFAM" id="SSF81767">
    <property type="entry name" value="Pre-protein crosslinking domain of SecA"/>
    <property type="match status" value="1"/>
</dbReference>
<comment type="catalytic activity">
    <reaction evidence="15">
        <text>ATP + H2O + cellular proteinSide 1 = ADP + phosphate + cellular proteinSide 2.</text>
        <dbReference type="EC" id="7.4.2.8"/>
    </reaction>
</comment>
<keyword evidence="12 15" id="KW-1278">Translocase</keyword>
<feature type="compositionally biased region" description="Low complexity" evidence="17">
    <location>
        <begin position="1117"/>
        <end position="1140"/>
    </location>
</feature>
<evidence type="ECO:0000256" key="14">
    <source>
        <dbReference type="ARBA" id="ARBA00023136"/>
    </source>
</evidence>
<dbReference type="GO" id="GO:0043952">
    <property type="term" value="P:protein transport by the Sec complex"/>
    <property type="evidence" value="ECO:0007669"/>
    <property type="project" value="UniProtKB-ARBA"/>
</dbReference>
<comment type="similarity">
    <text evidence="3 15 16">Belongs to the SecA family.</text>
</comment>
<dbReference type="GO" id="GO:0031522">
    <property type="term" value="C:cell envelope Sec protein transport complex"/>
    <property type="evidence" value="ECO:0007669"/>
    <property type="project" value="TreeGrafter"/>
</dbReference>
<keyword evidence="4 15" id="KW-0813">Transport</keyword>
<dbReference type="PROSITE" id="PS51196">
    <property type="entry name" value="SECA_MOTOR_DEAD"/>
    <property type="match status" value="1"/>
</dbReference>
<dbReference type="InterPro" id="IPR011115">
    <property type="entry name" value="SecA_DEAD"/>
</dbReference>
<dbReference type="NCBIfam" id="TIGR00963">
    <property type="entry name" value="secA"/>
    <property type="match status" value="1"/>
</dbReference>
<evidence type="ECO:0000256" key="16">
    <source>
        <dbReference type="RuleBase" id="RU003874"/>
    </source>
</evidence>
<comment type="caution">
    <text evidence="21">The sequence shown here is derived from an EMBL/GenBank/DDBJ whole genome shotgun (WGS) entry which is preliminary data.</text>
</comment>
<dbReference type="Gene3D" id="1.10.3060.10">
    <property type="entry name" value="Helical scaffold and wing domains of SecA"/>
    <property type="match status" value="1"/>
</dbReference>
<keyword evidence="14 15" id="KW-0472">Membrane</keyword>
<dbReference type="PANTHER" id="PTHR30612:SF0">
    <property type="entry name" value="CHLOROPLAST PROTEIN-TRANSPORTING ATPASE"/>
    <property type="match status" value="1"/>
</dbReference>
<dbReference type="FunFam" id="3.40.50.300:FF:000113">
    <property type="entry name" value="Preprotein translocase subunit SecA"/>
    <property type="match status" value="1"/>
</dbReference>
<keyword evidence="22" id="KW-1185">Reference proteome</keyword>
<dbReference type="PRINTS" id="PR00906">
    <property type="entry name" value="SECA"/>
</dbReference>
<feature type="domain" description="SecA family profile" evidence="20">
    <location>
        <begin position="1"/>
        <end position="830"/>
    </location>
</feature>
<evidence type="ECO:0000256" key="10">
    <source>
        <dbReference type="ARBA" id="ARBA00022840"/>
    </source>
</evidence>
<evidence type="ECO:0000256" key="12">
    <source>
        <dbReference type="ARBA" id="ARBA00022967"/>
    </source>
</evidence>
<dbReference type="GO" id="GO:0005829">
    <property type="term" value="C:cytosol"/>
    <property type="evidence" value="ECO:0007669"/>
    <property type="project" value="TreeGrafter"/>
</dbReference>
<evidence type="ECO:0000259" key="18">
    <source>
        <dbReference type="PROSITE" id="PS51192"/>
    </source>
</evidence>
<dbReference type="InterPro" id="IPR011130">
    <property type="entry name" value="SecA_preprotein_X-link_dom"/>
</dbReference>
<dbReference type="PROSITE" id="PS51192">
    <property type="entry name" value="HELICASE_ATP_BIND_1"/>
    <property type="match status" value="1"/>
</dbReference>
<name>A0A402B7C7_9CHLR</name>
<evidence type="ECO:0000313" key="22">
    <source>
        <dbReference type="Proteomes" id="UP000287171"/>
    </source>
</evidence>
<accession>A0A402B7C7</accession>
<keyword evidence="6 15" id="KW-0963">Cytoplasm</keyword>
<evidence type="ECO:0000256" key="2">
    <source>
        <dbReference type="ARBA" id="ARBA00004170"/>
    </source>
</evidence>
<dbReference type="HAMAP" id="MF_01382">
    <property type="entry name" value="SecA"/>
    <property type="match status" value="1"/>
</dbReference>
<evidence type="ECO:0000256" key="1">
    <source>
        <dbReference type="ARBA" id="ARBA00001947"/>
    </source>
</evidence>
<dbReference type="InterPro" id="IPR036670">
    <property type="entry name" value="SecA_X-link_sf"/>
</dbReference>
<keyword evidence="13 15" id="KW-0811">Translocation</keyword>
<dbReference type="PROSITE" id="PS51194">
    <property type="entry name" value="HELICASE_CTER"/>
    <property type="match status" value="1"/>
</dbReference>
<reference evidence="22" key="1">
    <citation type="submission" date="2018-12" db="EMBL/GenBank/DDBJ databases">
        <title>Tengunoibacter tsumagoiensis gen. nov., sp. nov., Dictyobacter kobayashii sp. nov., D. alpinus sp. nov., and D. joshuensis sp. nov. and description of Dictyobacteraceae fam. nov. within the order Ktedonobacterales isolated from Tengu-no-mugimeshi.</title>
        <authorList>
            <person name="Wang C.M."/>
            <person name="Zheng Y."/>
            <person name="Sakai Y."/>
            <person name="Toyoda A."/>
            <person name="Minakuchi Y."/>
            <person name="Abe K."/>
            <person name="Yokota A."/>
            <person name="Yabe S."/>
        </authorList>
    </citation>
    <scope>NUCLEOTIDE SEQUENCE [LARGE SCALE GENOMIC DNA]</scope>
    <source>
        <strain evidence="22">Uno16</strain>
    </source>
</reference>
<protein>
    <recommendedName>
        <fullName evidence="15 16">Protein translocase subunit SecA</fullName>
        <ecNumber evidence="15">7.4.2.8</ecNumber>
    </recommendedName>
</protein>
<dbReference type="InterPro" id="IPR044722">
    <property type="entry name" value="SecA_SF2_C"/>
</dbReference>
<dbReference type="InterPro" id="IPR027417">
    <property type="entry name" value="P-loop_NTPase"/>
</dbReference>